<dbReference type="OrthoDB" id="337711at2"/>
<evidence type="ECO:0000313" key="1">
    <source>
        <dbReference type="EMBL" id="EQA44598.1"/>
    </source>
</evidence>
<keyword evidence="2" id="KW-1185">Reference proteome</keyword>
<dbReference type="RefSeq" id="WP_010571242.1">
    <property type="nucleotide sequence ID" value="NZ_AHMO02000008.1"/>
</dbReference>
<comment type="caution">
    <text evidence="1">The sequence shown here is derived from an EMBL/GenBank/DDBJ whole genome shotgun (WGS) entry which is preliminary data.</text>
</comment>
<evidence type="ECO:0000313" key="2">
    <source>
        <dbReference type="Proteomes" id="UP000015454"/>
    </source>
</evidence>
<protein>
    <submittedName>
        <fullName evidence="1">Uncharacterized protein</fullName>
    </submittedName>
</protein>
<organism evidence="1 2">
    <name type="scientific">Leptospira broomii serovar Hurstbridge str. 5399</name>
    <dbReference type="NCBI Taxonomy" id="1049789"/>
    <lineage>
        <taxon>Bacteria</taxon>
        <taxon>Pseudomonadati</taxon>
        <taxon>Spirochaetota</taxon>
        <taxon>Spirochaetia</taxon>
        <taxon>Leptospirales</taxon>
        <taxon>Leptospiraceae</taxon>
        <taxon>Leptospira</taxon>
    </lineage>
</organism>
<dbReference type="Proteomes" id="UP000015454">
    <property type="component" value="Unassembled WGS sequence"/>
</dbReference>
<accession>T0GGT7</accession>
<sequence>MTAFDALQKFPQSILNRETGSFLGRLWGLISAELDEIEVQLQALKDLEYIYYASGVNLDALGRLLNETRVPGQNDDTYRLFILIAISKRLAKGTLPEIIEIGKTIAGLENGTVFIPREFYAGSESFYLDAGSLLNGVSPVAPDVKSPASFELEVEGDVDHIKIPTLLAEALDSIRPAGVYAKTRIRFLFPENMGMVYAKRNGTLDGSGLYDGLTLRSPQANYTIDQGSIGDGGMAEPTTSDTGLSHELLRKPVQIKSLPDGTREYTISLSPSELNGDNLNELAFLSNGRLLFKDVFSPKLKNGTLVYDFKLKEAPI</sequence>
<reference evidence="1" key="1">
    <citation type="submission" date="2013-05" db="EMBL/GenBank/DDBJ databases">
        <authorList>
            <person name="Harkins D.M."/>
            <person name="Durkin A.S."/>
            <person name="Brinkac L.M."/>
            <person name="Haft D.H."/>
            <person name="Selengut J.D."/>
            <person name="Sanka R."/>
            <person name="DePew J."/>
            <person name="Purushe J."/>
            <person name="Hartskeerl R.A."/>
            <person name="Ahmed A."/>
            <person name="van der Linden H."/>
            <person name="Goris M.G.A."/>
            <person name="Vinetz J.M."/>
            <person name="Sutton G.G."/>
            <person name="Nierman W.C."/>
            <person name="Fouts D.E."/>
        </authorList>
    </citation>
    <scope>NUCLEOTIDE SEQUENCE [LARGE SCALE GENOMIC DNA]</scope>
    <source>
        <strain evidence="1">5399</strain>
    </source>
</reference>
<proteinExistence type="predicted"/>
<dbReference type="AlphaFoldDB" id="T0GGT7"/>
<name>T0GGT7_9LEPT</name>
<dbReference type="EMBL" id="AHMO02000008">
    <property type="protein sequence ID" value="EQA44598.1"/>
    <property type="molecule type" value="Genomic_DNA"/>
</dbReference>
<gene>
    <name evidence="1" type="ORF">LEP1GSC050_3080</name>
</gene>
<dbReference type="STRING" id="1049789.LEP1GSC050_3080"/>